<evidence type="ECO:0000256" key="9">
    <source>
        <dbReference type="ARBA" id="ARBA00023002"/>
    </source>
</evidence>
<feature type="transmembrane region" description="Helical" evidence="11">
    <location>
        <begin position="295"/>
        <end position="313"/>
    </location>
</feature>
<keyword evidence="11" id="KW-1133">Transmembrane helix</keyword>
<accession>A0A0D3A3Y8</accession>
<dbReference type="GO" id="GO:0007165">
    <property type="term" value="P:signal transduction"/>
    <property type="evidence" value="ECO:0007669"/>
    <property type="project" value="TreeGrafter"/>
</dbReference>
<dbReference type="eggNOG" id="KOG1651">
    <property type="taxonomic scope" value="Eukaryota"/>
</dbReference>
<dbReference type="EnsemblPlants" id="Bo1g019090.1">
    <property type="protein sequence ID" value="Bo1g019090.1"/>
    <property type="gene ID" value="Bo1g019090"/>
</dbReference>
<dbReference type="GO" id="GO:0006979">
    <property type="term" value="P:response to oxidative stress"/>
    <property type="evidence" value="ECO:0007669"/>
    <property type="project" value="InterPro"/>
</dbReference>
<keyword evidence="14" id="KW-1185">Reference proteome</keyword>
<dbReference type="Pfam" id="PF00255">
    <property type="entry name" value="GSHPx"/>
    <property type="match status" value="1"/>
</dbReference>
<keyword evidence="11" id="KW-0472">Membrane</keyword>
<dbReference type="Pfam" id="PF00459">
    <property type="entry name" value="Inositol_P"/>
    <property type="match status" value="1"/>
</dbReference>
<dbReference type="STRING" id="109376.A0A0D3A3Y8"/>
<dbReference type="PANTHER" id="PTHR20854:SF17">
    <property type="entry name" value="PHOSPHATASE IMPL1, CHLOROPLASTIC"/>
    <property type="match status" value="1"/>
</dbReference>
<dbReference type="GO" id="GO:0006020">
    <property type="term" value="P:inositol metabolic process"/>
    <property type="evidence" value="ECO:0007669"/>
    <property type="project" value="TreeGrafter"/>
</dbReference>
<keyword evidence="5" id="KW-0575">Peroxidase</keyword>
<feature type="domain" description="Cyanobacterial aminoacyl-tRNA synthetase CAAD" evidence="12">
    <location>
        <begin position="255"/>
        <end position="318"/>
    </location>
</feature>
<dbReference type="SUPFAM" id="SSF52833">
    <property type="entry name" value="Thioredoxin-like"/>
    <property type="match status" value="1"/>
</dbReference>
<name>A0A0D3A3Y8_BRAOL</name>
<dbReference type="HOGENOM" id="CLU_611605_0_0_1"/>
<proteinExistence type="inferred from homology"/>
<evidence type="ECO:0000256" key="7">
    <source>
        <dbReference type="ARBA" id="ARBA00022801"/>
    </source>
</evidence>
<evidence type="ECO:0000256" key="10">
    <source>
        <dbReference type="PIRSR" id="PIRSR600760-2"/>
    </source>
</evidence>
<comment type="similarity">
    <text evidence="3">Belongs to the glutathione peroxidase family.</text>
</comment>
<evidence type="ECO:0000256" key="1">
    <source>
        <dbReference type="ARBA" id="ARBA00001946"/>
    </source>
</evidence>
<dbReference type="InterPro" id="IPR000889">
    <property type="entry name" value="Glutathione_peroxidase"/>
</dbReference>
<reference evidence="13" key="2">
    <citation type="submission" date="2015-03" db="UniProtKB">
        <authorList>
            <consortium name="EnsemblPlants"/>
        </authorList>
    </citation>
    <scope>IDENTIFICATION</scope>
</reference>
<keyword evidence="11" id="KW-0812">Transmembrane</keyword>
<keyword evidence="6 10" id="KW-0479">Metal-binding</keyword>
<dbReference type="PANTHER" id="PTHR20854">
    <property type="entry name" value="INOSITOL MONOPHOSPHATASE"/>
    <property type="match status" value="1"/>
</dbReference>
<dbReference type="GO" id="GO:0004601">
    <property type="term" value="F:peroxidase activity"/>
    <property type="evidence" value="ECO:0007669"/>
    <property type="project" value="UniProtKB-KW"/>
</dbReference>
<evidence type="ECO:0000256" key="5">
    <source>
        <dbReference type="ARBA" id="ARBA00022559"/>
    </source>
</evidence>
<dbReference type="PROSITE" id="PS00629">
    <property type="entry name" value="IMP_1"/>
    <property type="match status" value="1"/>
</dbReference>
<evidence type="ECO:0000313" key="13">
    <source>
        <dbReference type="EnsemblPlants" id="Bo1g019090.1"/>
    </source>
</evidence>
<dbReference type="PROSITE" id="PS51355">
    <property type="entry name" value="GLUTATHIONE_PEROXID_3"/>
    <property type="match status" value="1"/>
</dbReference>
<dbReference type="GO" id="GO:0046872">
    <property type="term" value="F:metal ion binding"/>
    <property type="evidence" value="ECO:0007669"/>
    <property type="project" value="UniProtKB-KW"/>
</dbReference>
<evidence type="ECO:0000256" key="2">
    <source>
        <dbReference type="ARBA" id="ARBA00004141"/>
    </source>
</evidence>
<dbReference type="Pfam" id="PF14159">
    <property type="entry name" value="CAAD"/>
    <property type="match status" value="1"/>
</dbReference>
<evidence type="ECO:0000313" key="14">
    <source>
        <dbReference type="Proteomes" id="UP000032141"/>
    </source>
</evidence>
<evidence type="ECO:0000256" key="8">
    <source>
        <dbReference type="ARBA" id="ARBA00022842"/>
    </source>
</evidence>
<keyword evidence="8 10" id="KW-0460">Magnesium</keyword>
<dbReference type="AlphaFoldDB" id="A0A0D3A3Y8"/>
<dbReference type="InterPro" id="IPR020583">
    <property type="entry name" value="Inositol_monoP_metal-BS"/>
</dbReference>
<comment type="subcellular location">
    <subcellularLocation>
        <location evidence="2">Membrane</location>
        <topology evidence="2">Multi-pass membrane protein</topology>
    </subcellularLocation>
</comment>
<dbReference type="GO" id="GO:0008934">
    <property type="term" value="F:inositol monophosphate 1-phosphatase activity"/>
    <property type="evidence" value="ECO:0007669"/>
    <property type="project" value="TreeGrafter"/>
</dbReference>
<sequence length="448" mass="50152">MGRSLIFSGSMSMRISQSSLPLTTPFSCRAVVTRDFRHGLLCSTISSNSSTTRLRTKAVLSDQKQHYPRIGAKTTGPISPAHLLQVVEAAAKTGAEVVMEAVNKPRNITYKGLSDLVTDTDKASETAILEVVKKNFSDHLILGEEGGIIGDSSSDYLWCIDPLDGTTNFAHGYPSFAVSVGVLYRGNPAAASVVEFVGGPMCWNTRTFSATAGTIFVFMHKHKSEILYHNIFFQQRASSSDETSKSIDTNELFNDLKEKWDGLENKTTVVIYGGGAIVAVWLSSILVGAINSVPLLPKVMELVGLGYTGWFVYRYLLYRYPSRYGVAFCKYQYSVKLWNHLWLYNKYKDKRSSLEILAFPCNQGTTDPITDFVCTRFKSEFPIFHKIEVNGENASPLYKFLKKGKCGDEIQWNFAKFLVDRQEWSSCRTSLLPKLLLFLHLSMILRSF</sequence>
<feature type="binding site" evidence="10">
    <location>
        <position position="144"/>
    </location>
    <ligand>
        <name>Mg(2+)</name>
        <dbReference type="ChEBI" id="CHEBI:18420"/>
        <label>1</label>
        <note>catalytic</note>
    </ligand>
</feature>
<dbReference type="InterPro" id="IPR036249">
    <property type="entry name" value="Thioredoxin-like_sf"/>
</dbReference>
<protein>
    <recommendedName>
        <fullName evidence="12">Cyanobacterial aminoacyl-tRNA synthetase CAAD domain-containing protein</fullName>
    </recommendedName>
</protein>
<evidence type="ECO:0000256" key="4">
    <source>
        <dbReference type="ARBA" id="ARBA00009759"/>
    </source>
</evidence>
<dbReference type="Gene3D" id="3.30.540.10">
    <property type="entry name" value="Fructose-1,6-Bisphosphatase, subunit A, domain 1"/>
    <property type="match status" value="1"/>
</dbReference>
<evidence type="ECO:0000256" key="11">
    <source>
        <dbReference type="SAM" id="Phobius"/>
    </source>
</evidence>
<dbReference type="Proteomes" id="UP000032141">
    <property type="component" value="Chromosome C1"/>
</dbReference>
<feature type="binding site" evidence="10">
    <location>
        <position position="164"/>
    </location>
    <ligand>
        <name>Mg(2+)</name>
        <dbReference type="ChEBI" id="CHEBI:18420"/>
        <label>1</label>
        <note>catalytic</note>
    </ligand>
</feature>
<dbReference type="Gene3D" id="3.40.30.10">
    <property type="entry name" value="Glutaredoxin"/>
    <property type="match status" value="1"/>
</dbReference>
<evidence type="ECO:0000256" key="3">
    <source>
        <dbReference type="ARBA" id="ARBA00006926"/>
    </source>
</evidence>
<dbReference type="SUPFAM" id="SSF56655">
    <property type="entry name" value="Carbohydrate phosphatase"/>
    <property type="match status" value="1"/>
</dbReference>
<reference evidence="13 14" key="1">
    <citation type="journal article" date="2014" name="Genome Biol.">
        <title>Transcriptome and methylome profiling reveals relics of genome dominance in the mesopolyploid Brassica oleracea.</title>
        <authorList>
            <person name="Parkin I.A."/>
            <person name="Koh C."/>
            <person name="Tang H."/>
            <person name="Robinson S.J."/>
            <person name="Kagale S."/>
            <person name="Clarke W.E."/>
            <person name="Town C.D."/>
            <person name="Nixon J."/>
            <person name="Krishnakumar V."/>
            <person name="Bidwell S.L."/>
            <person name="Denoeud F."/>
            <person name="Belcram H."/>
            <person name="Links M.G."/>
            <person name="Just J."/>
            <person name="Clarke C."/>
            <person name="Bender T."/>
            <person name="Huebert T."/>
            <person name="Mason A.S."/>
            <person name="Pires J.C."/>
            <person name="Barker G."/>
            <person name="Moore J."/>
            <person name="Walley P.G."/>
            <person name="Manoli S."/>
            <person name="Batley J."/>
            <person name="Edwards D."/>
            <person name="Nelson M.N."/>
            <person name="Wang X."/>
            <person name="Paterson A.H."/>
            <person name="King G."/>
            <person name="Bancroft I."/>
            <person name="Chalhoub B."/>
            <person name="Sharpe A.G."/>
        </authorList>
    </citation>
    <scope>NUCLEOTIDE SEQUENCE</scope>
    <source>
        <strain evidence="13 14">cv. TO1000</strain>
    </source>
</reference>
<dbReference type="InterPro" id="IPR000760">
    <property type="entry name" value="Inositol_monophosphatase-like"/>
</dbReference>
<organism evidence="13 14">
    <name type="scientific">Brassica oleracea var. oleracea</name>
    <dbReference type="NCBI Taxonomy" id="109376"/>
    <lineage>
        <taxon>Eukaryota</taxon>
        <taxon>Viridiplantae</taxon>
        <taxon>Streptophyta</taxon>
        <taxon>Embryophyta</taxon>
        <taxon>Tracheophyta</taxon>
        <taxon>Spermatophyta</taxon>
        <taxon>Magnoliopsida</taxon>
        <taxon>eudicotyledons</taxon>
        <taxon>Gunneridae</taxon>
        <taxon>Pentapetalae</taxon>
        <taxon>rosids</taxon>
        <taxon>malvids</taxon>
        <taxon>Brassicales</taxon>
        <taxon>Brassicaceae</taxon>
        <taxon>Brassiceae</taxon>
        <taxon>Brassica</taxon>
    </lineage>
</organism>
<comment type="cofactor">
    <cofactor evidence="1 10">
        <name>Mg(2+)</name>
        <dbReference type="ChEBI" id="CHEBI:18420"/>
    </cofactor>
</comment>
<keyword evidence="9" id="KW-0560">Oxidoreductase</keyword>
<dbReference type="FunFam" id="3.30.540.10:FF:000003">
    <property type="entry name" value="Inositol-1-monophosphatase"/>
    <property type="match status" value="1"/>
</dbReference>
<dbReference type="InterPro" id="IPR025564">
    <property type="entry name" value="CAAD_dom"/>
</dbReference>
<dbReference type="GO" id="GO:0016020">
    <property type="term" value="C:membrane"/>
    <property type="evidence" value="ECO:0007669"/>
    <property type="project" value="UniProtKB-SubCell"/>
</dbReference>
<feature type="binding site" evidence="10">
    <location>
        <position position="163"/>
    </location>
    <ligand>
        <name>Mg(2+)</name>
        <dbReference type="ChEBI" id="CHEBI:18420"/>
        <label>1</label>
        <note>catalytic</note>
    </ligand>
</feature>
<dbReference type="Gramene" id="Bo1g019090.1">
    <property type="protein sequence ID" value="Bo1g019090.1"/>
    <property type="gene ID" value="Bo1g019090"/>
</dbReference>
<evidence type="ECO:0000259" key="12">
    <source>
        <dbReference type="Pfam" id="PF14159"/>
    </source>
</evidence>
<dbReference type="PRINTS" id="PR00377">
    <property type="entry name" value="IMPHPHTASES"/>
</dbReference>
<evidence type="ECO:0000256" key="6">
    <source>
        <dbReference type="ARBA" id="ARBA00022723"/>
    </source>
</evidence>
<dbReference type="eggNOG" id="KOG2951">
    <property type="taxonomic scope" value="Eukaryota"/>
</dbReference>
<feature type="transmembrane region" description="Helical" evidence="11">
    <location>
        <begin position="269"/>
        <end position="289"/>
    </location>
</feature>
<comment type="similarity">
    <text evidence="4">Belongs to the inositol monophosphatase superfamily.</text>
</comment>
<feature type="binding site" evidence="10">
    <location>
        <position position="161"/>
    </location>
    <ligand>
        <name>Mg(2+)</name>
        <dbReference type="ChEBI" id="CHEBI:18420"/>
        <label>1</label>
        <note>catalytic</note>
    </ligand>
</feature>
<keyword evidence="7" id="KW-0378">Hydrolase</keyword>